<dbReference type="GO" id="GO:0016491">
    <property type="term" value="F:oxidoreductase activity"/>
    <property type="evidence" value="ECO:0007669"/>
    <property type="project" value="InterPro"/>
</dbReference>
<dbReference type="InterPro" id="IPR009040">
    <property type="entry name" value="Ferritin-like_diiron"/>
</dbReference>
<sequence length="186" mass="21017">MELKGSQTEQNLKTAFSGESMARNKYTFFAEKARKENHGEVAELFERMAKNESIHGKLLYKTFSGGIGDSAANLKEAMNGEFGEWSSMYPDFAKKAEEEGFTEIAELFRKIASVERDHEHRFLMALAELAKGSQKQEVQEPTPRTVTVQGYRCMFCGATYEKREDVCSLCGAIGSFEPTQIQKQNR</sequence>
<dbReference type="GO" id="GO:0046872">
    <property type="term" value="F:metal ion binding"/>
    <property type="evidence" value="ECO:0007669"/>
    <property type="project" value="InterPro"/>
</dbReference>
<comment type="cofactor">
    <cofactor evidence="1">
        <name>Fe(3+)</name>
        <dbReference type="ChEBI" id="CHEBI:29034"/>
    </cofactor>
</comment>
<comment type="caution">
    <text evidence="3">The sequence shown here is derived from an EMBL/GenBank/DDBJ whole genome shotgun (WGS) entry which is preliminary data.</text>
</comment>
<dbReference type="AlphaFoldDB" id="A0A7X2TCT4"/>
<evidence type="ECO:0000256" key="1">
    <source>
        <dbReference type="ARBA" id="ARBA00001965"/>
    </source>
</evidence>
<keyword evidence="4" id="KW-1185">Reference proteome</keyword>
<dbReference type="SUPFAM" id="SSF47240">
    <property type="entry name" value="Ferritin-like"/>
    <property type="match status" value="1"/>
</dbReference>
<dbReference type="Gene3D" id="1.20.1260.10">
    <property type="match status" value="1"/>
</dbReference>
<organism evidence="3 4">
    <name type="scientific">Clostridium porci</name>
    <dbReference type="NCBI Taxonomy" id="2605778"/>
    <lineage>
        <taxon>Bacteria</taxon>
        <taxon>Bacillati</taxon>
        <taxon>Bacillota</taxon>
        <taxon>Clostridia</taxon>
        <taxon>Eubacteriales</taxon>
        <taxon>Clostridiaceae</taxon>
        <taxon>Clostridium</taxon>
    </lineage>
</organism>
<dbReference type="PANTHER" id="PTHR43865">
    <property type="entry name" value="RUBRERYTHRIN-RELATED"/>
    <property type="match status" value="1"/>
</dbReference>
<dbReference type="CDD" id="cd01041">
    <property type="entry name" value="Rubrerythrin"/>
    <property type="match status" value="1"/>
</dbReference>
<accession>A0A7X2TCT4</accession>
<reference evidence="3 4" key="1">
    <citation type="submission" date="2019-08" db="EMBL/GenBank/DDBJ databases">
        <title>In-depth cultivation of the pig gut microbiome towards novel bacterial diversity and tailored functional studies.</title>
        <authorList>
            <person name="Wylensek D."/>
            <person name="Hitch T.C.A."/>
            <person name="Clavel T."/>
        </authorList>
    </citation>
    <scope>NUCLEOTIDE SEQUENCE [LARGE SCALE GENOMIC DNA]</scope>
    <source>
        <strain evidence="3 4">WCA-389-WT-23D1</strain>
    </source>
</reference>
<dbReference type="PROSITE" id="PS50905">
    <property type="entry name" value="FERRITIN_LIKE"/>
    <property type="match status" value="1"/>
</dbReference>
<dbReference type="EMBL" id="VUMD01000009">
    <property type="protein sequence ID" value="MSS37192.1"/>
    <property type="molecule type" value="Genomic_DNA"/>
</dbReference>
<feature type="domain" description="Ferritin-like diiron" evidence="2">
    <location>
        <begin position="2"/>
        <end position="133"/>
    </location>
</feature>
<evidence type="ECO:0000259" key="2">
    <source>
        <dbReference type="PROSITE" id="PS50905"/>
    </source>
</evidence>
<dbReference type="InterPro" id="IPR052364">
    <property type="entry name" value="Rubrerythrin"/>
</dbReference>
<name>A0A7X2TCT4_9CLOT</name>
<dbReference type="InterPro" id="IPR003251">
    <property type="entry name" value="Rr_diiron-bd_dom"/>
</dbReference>
<proteinExistence type="predicted"/>
<dbReference type="InterPro" id="IPR009078">
    <property type="entry name" value="Ferritin-like_SF"/>
</dbReference>
<dbReference type="PANTHER" id="PTHR43865:SF1">
    <property type="entry name" value="RUBRERYTHRIN-RELATED"/>
    <property type="match status" value="1"/>
</dbReference>
<evidence type="ECO:0000313" key="3">
    <source>
        <dbReference type="EMBL" id="MSS37192.1"/>
    </source>
</evidence>
<gene>
    <name evidence="3" type="ORF">FYJ39_11560</name>
</gene>
<dbReference type="InterPro" id="IPR012347">
    <property type="entry name" value="Ferritin-like"/>
</dbReference>
<dbReference type="Pfam" id="PF02915">
    <property type="entry name" value="Rubrerythrin"/>
    <property type="match status" value="2"/>
</dbReference>
<dbReference type="RefSeq" id="WP_154472630.1">
    <property type="nucleotide sequence ID" value="NZ_VUMD01000009.1"/>
</dbReference>
<evidence type="ECO:0000313" key="4">
    <source>
        <dbReference type="Proteomes" id="UP000429958"/>
    </source>
</evidence>
<dbReference type="Proteomes" id="UP000429958">
    <property type="component" value="Unassembled WGS sequence"/>
</dbReference>
<protein>
    <submittedName>
        <fullName evidence="3">Rubrerythrin</fullName>
    </submittedName>
</protein>